<keyword evidence="7" id="KW-0460">Magnesium</keyword>
<dbReference type="SUPFAM" id="SSF53623">
    <property type="entry name" value="MurD-like peptide ligases, catalytic domain"/>
    <property type="match status" value="1"/>
</dbReference>
<gene>
    <name evidence="12" type="ORF">IAC10_11760</name>
</gene>
<evidence type="ECO:0000313" key="12">
    <source>
        <dbReference type="EMBL" id="HIS37281.1"/>
    </source>
</evidence>
<evidence type="ECO:0000256" key="9">
    <source>
        <dbReference type="ARBA" id="ARBA00047493"/>
    </source>
</evidence>
<evidence type="ECO:0000259" key="10">
    <source>
        <dbReference type="Pfam" id="PF02875"/>
    </source>
</evidence>
<dbReference type="InterPro" id="IPR036615">
    <property type="entry name" value="Mur_ligase_C_dom_sf"/>
</dbReference>
<dbReference type="InterPro" id="IPR018109">
    <property type="entry name" value="Folylpolyglutamate_synth_CS"/>
</dbReference>
<evidence type="ECO:0000256" key="4">
    <source>
        <dbReference type="ARBA" id="ARBA00022723"/>
    </source>
</evidence>
<keyword evidence="3" id="KW-0436">Ligase</keyword>
<comment type="similarity">
    <text evidence="1">Belongs to the folylpolyglutamate synthase family.</text>
</comment>
<dbReference type="InterPro" id="IPR013221">
    <property type="entry name" value="Mur_ligase_cen"/>
</dbReference>
<dbReference type="GO" id="GO:0005737">
    <property type="term" value="C:cytoplasm"/>
    <property type="evidence" value="ECO:0007669"/>
    <property type="project" value="TreeGrafter"/>
</dbReference>
<organism evidence="12 13">
    <name type="scientific">Candidatus Scatousia excrementigallinarum</name>
    <dbReference type="NCBI Taxonomy" id="2840935"/>
    <lineage>
        <taxon>Bacteria</taxon>
        <taxon>Candidatus Scatousia</taxon>
    </lineage>
</organism>
<keyword evidence="5" id="KW-0547">Nucleotide-binding</keyword>
<protein>
    <recommendedName>
        <fullName evidence="2">tetrahydrofolate synthase</fullName>
        <ecNumber evidence="2">6.3.2.17</ecNumber>
    </recommendedName>
    <alternativeName>
        <fullName evidence="8">Tetrahydrofolylpolyglutamate synthase</fullName>
    </alternativeName>
</protein>
<evidence type="ECO:0000256" key="1">
    <source>
        <dbReference type="ARBA" id="ARBA00008276"/>
    </source>
</evidence>
<dbReference type="Gene3D" id="3.90.190.20">
    <property type="entry name" value="Mur ligase, C-terminal domain"/>
    <property type="match status" value="1"/>
</dbReference>
<evidence type="ECO:0000256" key="5">
    <source>
        <dbReference type="ARBA" id="ARBA00022741"/>
    </source>
</evidence>
<dbReference type="Gene3D" id="3.40.1190.10">
    <property type="entry name" value="Mur-like, catalytic domain"/>
    <property type="match status" value="1"/>
</dbReference>
<dbReference type="InterPro" id="IPR001645">
    <property type="entry name" value="Folylpolyglutamate_synth"/>
</dbReference>
<dbReference type="PANTHER" id="PTHR11136:SF0">
    <property type="entry name" value="DIHYDROFOLATE SYNTHETASE-RELATED"/>
    <property type="match status" value="1"/>
</dbReference>
<dbReference type="InterPro" id="IPR004101">
    <property type="entry name" value="Mur_ligase_C"/>
</dbReference>
<dbReference type="EMBL" id="DVIU01000234">
    <property type="protein sequence ID" value="HIS37281.1"/>
    <property type="molecule type" value="Genomic_DNA"/>
</dbReference>
<evidence type="ECO:0000256" key="6">
    <source>
        <dbReference type="ARBA" id="ARBA00022840"/>
    </source>
</evidence>
<comment type="catalytic activity">
    <reaction evidence="9">
        <text>(6S)-5,6,7,8-tetrahydrofolyl-(gamma-L-Glu)(n) + L-glutamate + ATP = (6S)-5,6,7,8-tetrahydrofolyl-(gamma-L-Glu)(n+1) + ADP + phosphate + H(+)</text>
        <dbReference type="Rhea" id="RHEA:10580"/>
        <dbReference type="Rhea" id="RHEA-COMP:14738"/>
        <dbReference type="Rhea" id="RHEA-COMP:14740"/>
        <dbReference type="ChEBI" id="CHEBI:15378"/>
        <dbReference type="ChEBI" id="CHEBI:29985"/>
        <dbReference type="ChEBI" id="CHEBI:30616"/>
        <dbReference type="ChEBI" id="CHEBI:43474"/>
        <dbReference type="ChEBI" id="CHEBI:141005"/>
        <dbReference type="ChEBI" id="CHEBI:456216"/>
        <dbReference type="EC" id="6.3.2.17"/>
    </reaction>
</comment>
<accession>A0A9D1JNR0</accession>
<dbReference type="Proteomes" id="UP000823928">
    <property type="component" value="Unassembled WGS sequence"/>
</dbReference>
<comment type="caution">
    <text evidence="12">The sequence shown here is derived from an EMBL/GenBank/DDBJ whole genome shotgun (WGS) entry which is preliminary data.</text>
</comment>
<dbReference type="NCBIfam" id="TIGR01499">
    <property type="entry name" value="folC"/>
    <property type="match status" value="1"/>
</dbReference>
<dbReference type="Pfam" id="PF08245">
    <property type="entry name" value="Mur_ligase_M"/>
    <property type="match status" value="1"/>
</dbReference>
<evidence type="ECO:0000313" key="13">
    <source>
        <dbReference type="Proteomes" id="UP000823928"/>
    </source>
</evidence>
<evidence type="ECO:0000259" key="11">
    <source>
        <dbReference type="Pfam" id="PF08245"/>
    </source>
</evidence>
<dbReference type="GO" id="GO:0008841">
    <property type="term" value="F:dihydrofolate synthase activity"/>
    <property type="evidence" value="ECO:0007669"/>
    <property type="project" value="TreeGrafter"/>
</dbReference>
<sequence>MNYDYKEAVELLTSQGKFYINLGLDRISAFLELLGNPQNSLKYFHVAGTNGKGSVCAIIASVLQEAGKKAGLYTSPHIFKYNERIKIFSPFAECGNDISDEDFARLVFEVCNLADKHNIHLTEFEILTAVMFKYFEQQNVDVVVLETGLGGRFDATNVIKNNLCAVITHIDLDHTERLGDTKDKIAFEKAGIIKPGCPVVACEGYEAFRDRAYECDSLFMLTAPFENTDNLSLKGTFQQENLSLALAAIRLVYPELSENVIQRGLTHVYHPCRFQQIRENLIVDGSHNPNGAAVLKESLDFYYPDKKRRFVFGCLKNKDYKKMMEILFEKNDEIYLNHFSHNNSATFDELQKACPFEAKKFYSLDELAQQENTLTVVCGSFYMLNEVIPAFRPD</sequence>
<dbReference type="GO" id="GO:0046872">
    <property type="term" value="F:metal ion binding"/>
    <property type="evidence" value="ECO:0007669"/>
    <property type="project" value="UniProtKB-KW"/>
</dbReference>
<feature type="domain" description="Mur ligase central" evidence="11">
    <location>
        <begin position="46"/>
        <end position="194"/>
    </location>
</feature>
<dbReference type="GO" id="GO:0005524">
    <property type="term" value="F:ATP binding"/>
    <property type="evidence" value="ECO:0007669"/>
    <property type="project" value="UniProtKB-KW"/>
</dbReference>
<dbReference type="PROSITE" id="PS01011">
    <property type="entry name" value="FOLYLPOLYGLU_SYNT_1"/>
    <property type="match status" value="1"/>
</dbReference>
<keyword evidence="6" id="KW-0067">ATP-binding</keyword>
<reference evidence="12" key="1">
    <citation type="submission" date="2020-10" db="EMBL/GenBank/DDBJ databases">
        <authorList>
            <person name="Gilroy R."/>
        </authorList>
    </citation>
    <scope>NUCLEOTIDE SEQUENCE</scope>
    <source>
        <strain evidence="12">6276</strain>
    </source>
</reference>
<keyword evidence="4" id="KW-0479">Metal-binding</keyword>
<dbReference type="PIRSF" id="PIRSF001563">
    <property type="entry name" value="Folylpolyglu_synth"/>
    <property type="match status" value="1"/>
</dbReference>
<evidence type="ECO:0000256" key="2">
    <source>
        <dbReference type="ARBA" id="ARBA00013025"/>
    </source>
</evidence>
<feature type="domain" description="Mur ligase C-terminal" evidence="10">
    <location>
        <begin position="273"/>
        <end position="369"/>
    </location>
</feature>
<dbReference type="InterPro" id="IPR036565">
    <property type="entry name" value="Mur-like_cat_sf"/>
</dbReference>
<reference evidence="12" key="2">
    <citation type="journal article" date="2021" name="PeerJ">
        <title>Extensive microbial diversity within the chicken gut microbiome revealed by metagenomics and culture.</title>
        <authorList>
            <person name="Gilroy R."/>
            <person name="Ravi A."/>
            <person name="Getino M."/>
            <person name="Pursley I."/>
            <person name="Horton D.L."/>
            <person name="Alikhan N.F."/>
            <person name="Baker D."/>
            <person name="Gharbi K."/>
            <person name="Hall N."/>
            <person name="Watson M."/>
            <person name="Adriaenssens E.M."/>
            <person name="Foster-Nyarko E."/>
            <person name="Jarju S."/>
            <person name="Secka A."/>
            <person name="Antonio M."/>
            <person name="Oren A."/>
            <person name="Chaudhuri R.R."/>
            <person name="La Ragione R."/>
            <person name="Hildebrand F."/>
            <person name="Pallen M.J."/>
        </authorList>
    </citation>
    <scope>NUCLEOTIDE SEQUENCE</scope>
    <source>
        <strain evidence="12">6276</strain>
    </source>
</reference>
<dbReference type="PROSITE" id="PS01012">
    <property type="entry name" value="FOLYLPOLYGLU_SYNT_2"/>
    <property type="match status" value="1"/>
</dbReference>
<dbReference type="Pfam" id="PF02875">
    <property type="entry name" value="Mur_ligase_C"/>
    <property type="match status" value="1"/>
</dbReference>
<name>A0A9D1JNR0_9BACT</name>
<dbReference type="EC" id="6.3.2.17" evidence="2"/>
<dbReference type="GO" id="GO:0004326">
    <property type="term" value="F:tetrahydrofolylpolyglutamate synthase activity"/>
    <property type="evidence" value="ECO:0007669"/>
    <property type="project" value="UniProtKB-EC"/>
</dbReference>
<proteinExistence type="inferred from homology"/>
<dbReference type="AlphaFoldDB" id="A0A9D1JNR0"/>
<evidence type="ECO:0000256" key="7">
    <source>
        <dbReference type="ARBA" id="ARBA00022842"/>
    </source>
</evidence>
<evidence type="ECO:0000256" key="3">
    <source>
        <dbReference type="ARBA" id="ARBA00022598"/>
    </source>
</evidence>
<dbReference type="PANTHER" id="PTHR11136">
    <property type="entry name" value="FOLYLPOLYGLUTAMATE SYNTHASE-RELATED"/>
    <property type="match status" value="1"/>
</dbReference>
<dbReference type="SUPFAM" id="SSF53244">
    <property type="entry name" value="MurD-like peptide ligases, peptide-binding domain"/>
    <property type="match status" value="1"/>
</dbReference>
<evidence type="ECO:0000256" key="8">
    <source>
        <dbReference type="ARBA" id="ARBA00030592"/>
    </source>
</evidence>